<evidence type="ECO:0000313" key="1">
    <source>
        <dbReference type="EMBL" id="VFU17564.1"/>
    </source>
</evidence>
<gene>
    <name evidence="1" type="ORF">SCFA_670006</name>
</gene>
<name>A0A485M536_9ZZZZ</name>
<protein>
    <recommendedName>
        <fullName evidence="2">Lipid A 3-O-deacylase (PagL)</fullName>
    </recommendedName>
</protein>
<sequence length="224" mass="25198">MLLFVSATALYAGDTFEEPAQGGPHPSPCKGPEDDLFDQDNWTLQIGVAAITSNAIGDISLGKVSRATGPAGGEMYLFSASYTLSDLDLAILNRRFCPQLELPVVLGVVDEQGRSPFLSYNAGITLRWKDFPFNRVVYTNFESGIGLSYNEHVLAIERERHMRRDRSHLKFYWPIQLMLAHPKFRQHQLAVFIHHQSGGHVFDVGGSNLIGIGYRHVFRERRHD</sequence>
<dbReference type="AlphaFoldDB" id="A0A485M536"/>
<reference evidence="1" key="1">
    <citation type="submission" date="2019-03" db="EMBL/GenBank/DDBJ databases">
        <authorList>
            <person name="Hao L."/>
        </authorList>
    </citation>
    <scope>NUCLEOTIDE SEQUENCE</scope>
</reference>
<evidence type="ECO:0008006" key="2">
    <source>
        <dbReference type="Google" id="ProtNLM"/>
    </source>
</evidence>
<accession>A0A485M536</accession>
<dbReference type="EMBL" id="CAADRM010000133">
    <property type="protein sequence ID" value="VFU17564.1"/>
    <property type="molecule type" value="Genomic_DNA"/>
</dbReference>
<organism evidence="1">
    <name type="scientific">anaerobic digester metagenome</name>
    <dbReference type="NCBI Taxonomy" id="1263854"/>
    <lineage>
        <taxon>unclassified sequences</taxon>
        <taxon>metagenomes</taxon>
        <taxon>ecological metagenomes</taxon>
    </lineage>
</organism>
<proteinExistence type="predicted"/>